<evidence type="ECO:0000313" key="2">
    <source>
        <dbReference type="EMBL" id="GIG05653.1"/>
    </source>
</evidence>
<accession>A0A8J3KSZ0</accession>
<feature type="transmembrane region" description="Helical" evidence="1">
    <location>
        <begin position="37"/>
        <end position="58"/>
    </location>
</feature>
<dbReference type="Proteomes" id="UP000630887">
    <property type="component" value="Unassembled WGS sequence"/>
</dbReference>
<keyword evidence="1" id="KW-1133">Transmembrane helix</keyword>
<feature type="transmembrane region" description="Helical" evidence="1">
    <location>
        <begin position="147"/>
        <end position="170"/>
    </location>
</feature>
<keyword evidence="1" id="KW-0812">Transmembrane</keyword>
<evidence type="ECO:0000256" key="1">
    <source>
        <dbReference type="SAM" id="Phobius"/>
    </source>
</evidence>
<reference evidence="2 3" key="1">
    <citation type="submission" date="2021-01" db="EMBL/GenBank/DDBJ databases">
        <title>Whole genome shotgun sequence of Catellatospora coxensis NBRC 107359.</title>
        <authorList>
            <person name="Komaki H."/>
            <person name="Tamura T."/>
        </authorList>
    </citation>
    <scope>NUCLEOTIDE SEQUENCE [LARGE SCALE GENOMIC DNA]</scope>
    <source>
        <strain evidence="2 3">NBRC 107359</strain>
    </source>
</reference>
<organism evidence="2 3">
    <name type="scientific">Catellatospora coxensis</name>
    <dbReference type="NCBI Taxonomy" id="310354"/>
    <lineage>
        <taxon>Bacteria</taxon>
        <taxon>Bacillati</taxon>
        <taxon>Actinomycetota</taxon>
        <taxon>Actinomycetes</taxon>
        <taxon>Micromonosporales</taxon>
        <taxon>Micromonosporaceae</taxon>
        <taxon>Catellatospora</taxon>
    </lineage>
</organism>
<keyword evidence="3" id="KW-1185">Reference proteome</keyword>
<dbReference type="EMBL" id="BONI01000016">
    <property type="protein sequence ID" value="GIG05653.1"/>
    <property type="molecule type" value="Genomic_DNA"/>
</dbReference>
<sequence length="219" mass="23552">MPPVTAIACGLLLALPLVGLTYLATSRGAAATLFRRGLRTLAMFLLVIGLAAMSVLAVRQALQEIGPSWRAALGQGMPGTFTADDTYHIGRGRERVWRGTFVSDDLSVTRSGVQLSGVPAEMALGVKVQVLDSGAHRVVYVPGPGGVLGRAVVLLILVVFWSGAGLTVGMRARRWLSHRRRQRHLIEHRMVGGGEHAVRVALAPKKRLSRAARRRVASR</sequence>
<keyword evidence="1" id="KW-0472">Membrane</keyword>
<name>A0A8J3KSZ0_9ACTN</name>
<comment type="caution">
    <text evidence="2">The sequence shown here is derived from an EMBL/GenBank/DDBJ whole genome shotgun (WGS) entry which is preliminary data.</text>
</comment>
<feature type="transmembrane region" description="Helical" evidence="1">
    <location>
        <begin position="6"/>
        <end position="25"/>
    </location>
</feature>
<proteinExistence type="predicted"/>
<dbReference type="AlphaFoldDB" id="A0A8J3KSZ0"/>
<evidence type="ECO:0000313" key="3">
    <source>
        <dbReference type="Proteomes" id="UP000630887"/>
    </source>
</evidence>
<protein>
    <submittedName>
        <fullName evidence="2">Uncharacterized protein</fullName>
    </submittedName>
</protein>
<gene>
    <name evidence="2" type="ORF">Cco03nite_23530</name>
</gene>